<dbReference type="RefSeq" id="WP_116670160.1">
    <property type="nucleotide sequence ID" value="NZ_CALUOI010000003.1"/>
</dbReference>
<accession>A0A2U1S660</accession>
<comment type="caution">
    <text evidence="1">The sequence shown here is derived from an EMBL/GenBank/DDBJ whole genome shotgun (WGS) entry which is preliminary data.</text>
</comment>
<proteinExistence type="predicted"/>
<sequence>MMISPKGYIETVKDLSYEELLKERGSLLRRIRKFERDYRKNSDDLLLVARCPSPDVEYLCNLMYLAELCNLISDKFIEKRDGEIPY</sequence>
<protein>
    <submittedName>
        <fullName evidence="1">Uncharacterized protein</fullName>
    </submittedName>
</protein>
<keyword evidence="2" id="KW-1185">Reference proteome</keyword>
<evidence type="ECO:0000313" key="2">
    <source>
        <dbReference type="Proteomes" id="UP000245577"/>
    </source>
</evidence>
<gene>
    <name evidence="1" type="ORF">MBBWO_13810</name>
</gene>
<name>A0A2U1S660_9EURY</name>
<dbReference type="EMBL" id="MZGU01000006">
    <property type="protein sequence ID" value="PWB85067.1"/>
    <property type="molecule type" value="Genomic_DNA"/>
</dbReference>
<dbReference type="AlphaFoldDB" id="A0A2U1S660"/>
<evidence type="ECO:0000313" key="1">
    <source>
        <dbReference type="EMBL" id="PWB85067.1"/>
    </source>
</evidence>
<organism evidence="1 2">
    <name type="scientific">Methanobrevibacter woesei</name>
    <dbReference type="NCBI Taxonomy" id="190976"/>
    <lineage>
        <taxon>Archaea</taxon>
        <taxon>Methanobacteriati</taxon>
        <taxon>Methanobacteriota</taxon>
        <taxon>Methanomada group</taxon>
        <taxon>Methanobacteria</taxon>
        <taxon>Methanobacteriales</taxon>
        <taxon>Methanobacteriaceae</taxon>
        <taxon>Methanobrevibacter</taxon>
    </lineage>
</organism>
<dbReference type="Proteomes" id="UP000245577">
    <property type="component" value="Unassembled WGS sequence"/>
</dbReference>
<reference evidence="1 2" key="1">
    <citation type="submission" date="2017-03" db="EMBL/GenBank/DDBJ databases">
        <title>Genome sequence of Methanobrevibacter wosei.</title>
        <authorList>
            <person name="Poehlein A."/>
            <person name="Seedorf H."/>
            <person name="Daniel R."/>
        </authorList>
    </citation>
    <scope>NUCLEOTIDE SEQUENCE [LARGE SCALE GENOMIC DNA]</scope>
    <source>
        <strain evidence="1 2">DSM 11979</strain>
    </source>
</reference>